<dbReference type="AlphaFoldDB" id="B8LEI4"/>
<reference evidence="3 4" key="1">
    <citation type="journal article" date="2004" name="Science">
        <title>The genome of the diatom Thalassiosira pseudonana: ecology, evolution, and metabolism.</title>
        <authorList>
            <person name="Armbrust E.V."/>
            <person name="Berges J.A."/>
            <person name="Bowler C."/>
            <person name="Green B.R."/>
            <person name="Martinez D."/>
            <person name="Putnam N.H."/>
            <person name="Zhou S."/>
            <person name="Allen A.E."/>
            <person name="Apt K.E."/>
            <person name="Bechner M."/>
            <person name="Brzezinski M.A."/>
            <person name="Chaal B.K."/>
            <person name="Chiovitti A."/>
            <person name="Davis A.K."/>
            <person name="Demarest M.S."/>
            <person name="Detter J.C."/>
            <person name="Glavina T."/>
            <person name="Goodstein D."/>
            <person name="Hadi M.Z."/>
            <person name="Hellsten U."/>
            <person name="Hildebrand M."/>
            <person name="Jenkins B.D."/>
            <person name="Jurka J."/>
            <person name="Kapitonov V.V."/>
            <person name="Kroger N."/>
            <person name="Lau W.W."/>
            <person name="Lane T.W."/>
            <person name="Larimer F.W."/>
            <person name="Lippmeier J.C."/>
            <person name="Lucas S."/>
            <person name="Medina M."/>
            <person name="Montsant A."/>
            <person name="Obornik M."/>
            <person name="Parker M.S."/>
            <person name="Palenik B."/>
            <person name="Pazour G.J."/>
            <person name="Richardson P.M."/>
            <person name="Rynearson T.A."/>
            <person name="Saito M.A."/>
            <person name="Schwartz D.C."/>
            <person name="Thamatrakoln K."/>
            <person name="Valentin K."/>
            <person name="Vardi A."/>
            <person name="Wilkerson F.P."/>
            <person name="Rokhsar D.S."/>
        </authorList>
    </citation>
    <scope>NUCLEOTIDE SEQUENCE [LARGE SCALE GENOMIC DNA]</scope>
    <source>
        <strain evidence="3 4">CCMP1335</strain>
    </source>
</reference>
<evidence type="ECO:0000256" key="1">
    <source>
        <dbReference type="SAM" id="Phobius"/>
    </source>
</evidence>
<dbReference type="InterPro" id="IPR055311">
    <property type="entry name" value="PDCT1/2-like"/>
</dbReference>
<dbReference type="EMBL" id="DS999441">
    <property type="protein sequence ID" value="EED86264.1"/>
    <property type="molecule type" value="Genomic_DNA"/>
</dbReference>
<accession>B8LEI4</accession>
<evidence type="ECO:0000313" key="3">
    <source>
        <dbReference type="EMBL" id="EED86264.1"/>
    </source>
</evidence>
<feature type="transmembrane region" description="Helical" evidence="1">
    <location>
        <begin position="94"/>
        <end position="117"/>
    </location>
</feature>
<keyword evidence="1" id="KW-0812">Transmembrane</keyword>
<feature type="transmembrane region" description="Helical" evidence="1">
    <location>
        <begin position="24"/>
        <end position="45"/>
    </location>
</feature>
<dbReference type="PaxDb" id="35128-Thapsdraft153"/>
<dbReference type="GeneID" id="7446015"/>
<dbReference type="PANTHER" id="PTHR34674:SF1">
    <property type="entry name" value="PHOSPHATIDYLCHOLINE:DIACYLGLYCEROL CHOLINEPHOSPHOTRANSFERASE 1-RELATED"/>
    <property type="match status" value="1"/>
</dbReference>
<dbReference type="PANTHER" id="PTHR34674">
    <property type="entry name" value="PHOSPHATIDYLCHOLINE:DIACYLGLYCEROL CHOLINEPHOSPHOTRANSFERASE 1-RELATED"/>
    <property type="match status" value="1"/>
</dbReference>
<gene>
    <name evidence="3" type="ORF">THAPSDRAFT_bd153</name>
</gene>
<evidence type="ECO:0000259" key="2">
    <source>
        <dbReference type="Pfam" id="PF24788"/>
    </source>
</evidence>
<name>B8LEI4_THAPS</name>
<dbReference type="KEGG" id="tps:THAPSDRAFT_bd153"/>
<feature type="domain" description="AtPDCT1/2 transmembrane" evidence="2">
    <location>
        <begin position="2"/>
        <end position="153"/>
    </location>
</feature>
<dbReference type="HOGENOM" id="CLU_1718109_0_0_1"/>
<feature type="non-terminal residue" evidence="3">
    <location>
        <position position="1"/>
    </location>
</feature>
<dbReference type="Pfam" id="PF24788">
    <property type="entry name" value="AtPDCT1_2"/>
    <property type="match status" value="1"/>
</dbReference>
<dbReference type="InterPro" id="IPR056361">
    <property type="entry name" value="AtPDCT1_2_TM_dom"/>
</dbReference>
<proteinExistence type="predicted"/>
<dbReference type="RefSeq" id="XP_002297447.1">
    <property type="nucleotide sequence ID" value="XM_002297411.1"/>
</dbReference>
<dbReference type="InParanoid" id="B8LEI4"/>
<organism evidence="3 4">
    <name type="scientific">Thalassiosira pseudonana</name>
    <name type="common">Marine diatom</name>
    <name type="synonym">Cyclotella nana</name>
    <dbReference type="NCBI Taxonomy" id="35128"/>
    <lineage>
        <taxon>Eukaryota</taxon>
        <taxon>Sar</taxon>
        <taxon>Stramenopiles</taxon>
        <taxon>Ochrophyta</taxon>
        <taxon>Bacillariophyta</taxon>
        <taxon>Coscinodiscophyceae</taxon>
        <taxon>Thalassiosirophycidae</taxon>
        <taxon>Thalassiosirales</taxon>
        <taxon>Thalassiosiraceae</taxon>
        <taxon>Thalassiosira</taxon>
    </lineage>
</organism>
<evidence type="ECO:0000313" key="4">
    <source>
        <dbReference type="Proteomes" id="UP000001449"/>
    </source>
</evidence>
<feature type="non-terminal residue" evidence="3">
    <location>
        <position position="153"/>
    </location>
</feature>
<keyword evidence="4" id="KW-1185">Reference proteome</keyword>
<keyword evidence="1" id="KW-1133">Transmembrane helix</keyword>
<dbReference type="Proteomes" id="UP000001449">
    <property type="component" value="Unassembled WGS sequence"/>
</dbReference>
<reference evidence="3 4" key="2">
    <citation type="journal article" date="2008" name="Nature">
        <title>The Phaeodactylum genome reveals the evolutionary history of diatom genomes.</title>
        <authorList>
            <person name="Bowler C."/>
            <person name="Allen A.E."/>
            <person name="Badger J.H."/>
            <person name="Grimwood J."/>
            <person name="Jabbari K."/>
            <person name="Kuo A."/>
            <person name="Maheswari U."/>
            <person name="Martens C."/>
            <person name="Maumus F."/>
            <person name="Otillar R.P."/>
            <person name="Rayko E."/>
            <person name="Salamov A."/>
            <person name="Vandepoele K."/>
            <person name="Beszteri B."/>
            <person name="Gruber A."/>
            <person name="Heijde M."/>
            <person name="Katinka M."/>
            <person name="Mock T."/>
            <person name="Valentin K."/>
            <person name="Verret F."/>
            <person name="Berges J.A."/>
            <person name="Brownlee C."/>
            <person name="Cadoret J.P."/>
            <person name="Chiovitti A."/>
            <person name="Choi C.J."/>
            <person name="Coesel S."/>
            <person name="De Martino A."/>
            <person name="Detter J.C."/>
            <person name="Durkin C."/>
            <person name="Falciatore A."/>
            <person name="Fournet J."/>
            <person name="Haruta M."/>
            <person name="Huysman M.J."/>
            <person name="Jenkins B.D."/>
            <person name="Jiroutova K."/>
            <person name="Jorgensen R.E."/>
            <person name="Joubert Y."/>
            <person name="Kaplan A."/>
            <person name="Kroger N."/>
            <person name="Kroth P.G."/>
            <person name="La Roche J."/>
            <person name="Lindquist E."/>
            <person name="Lommer M."/>
            <person name="Martin-Jezequel V."/>
            <person name="Lopez P.J."/>
            <person name="Lucas S."/>
            <person name="Mangogna M."/>
            <person name="McGinnis K."/>
            <person name="Medlin L.K."/>
            <person name="Montsant A."/>
            <person name="Oudot-Le Secq M.P."/>
            <person name="Napoli C."/>
            <person name="Obornik M."/>
            <person name="Parker M.S."/>
            <person name="Petit J.L."/>
            <person name="Porcel B.M."/>
            <person name="Poulsen N."/>
            <person name="Robison M."/>
            <person name="Rychlewski L."/>
            <person name="Rynearson T.A."/>
            <person name="Schmutz J."/>
            <person name="Shapiro H."/>
            <person name="Siaut M."/>
            <person name="Stanley M."/>
            <person name="Sussman M.R."/>
            <person name="Taylor A.R."/>
            <person name="Vardi A."/>
            <person name="von Dassow P."/>
            <person name="Vyverman W."/>
            <person name="Willis A."/>
            <person name="Wyrwicz L.S."/>
            <person name="Rokhsar D.S."/>
            <person name="Weissenbach J."/>
            <person name="Armbrust E.V."/>
            <person name="Green B.R."/>
            <person name="Van de Peer Y."/>
            <person name="Grigoriev I.V."/>
        </authorList>
    </citation>
    <scope>NUCLEOTIDE SEQUENCE [LARGE SCALE GENOMIC DNA]</scope>
    <source>
        <strain evidence="3 4">CCMP1335</strain>
    </source>
</reference>
<dbReference type="eggNOG" id="ENOG502QRYQ">
    <property type="taxonomic scope" value="Eukaryota"/>
</dbReference>
<sequence>IDAGFVLTTPIHRYLSQNRNINDVLAMLNSVLLTIPLAYVVYVTLWRGDFTLSFRLLSTHLFRSFCGWFTYLPPDSEFLMSYYDFPEVFLSPSSVPFVTFFSGHIATICIIANHLYVRKHTCLSVCLHTFNWLQVIRLLATRGHYSIDLIIGM</sequence>
<keyword evidence="1" id="KW-0472">Membrane</keyword>
<protein>
    <recommendedName>
        <fullName evidence="2">AtPDCT1/2 transmembrane domain-containing protein</fullName>
    </recommendedName>
</protein>